<reference evidence="3" key="2">
    <citation type="journal article" date="2022" name="Microbiol. Resour. Announc.">
        <title>Metagenome Sequencing to Explore Phylogenomics of Terrestrial Cyanobacteria.</title>
        <authorList>
            <person name="Ward R.D."/>
            <person name="Stajich J.E."/>
            <person name="Johansen J.R."/>
            <person name="Huntemann M."/>
            <person name="Clum A."/>
            <person name="Foster B."/>
            <person name="Foster B."/>
            <person name="Roux S."/>
            <person name="Palaniappan K."/>
            <person name="Varghese N."/>
            <person name="Mukherjee S."/>
            <person name="Reddy T.B.K."/>
            <person name="Daum C."/>
            <person name="Copeland A."/>
            <person name="Chen I.A."/>
            <person name="Ivanova N.N."/>
            <person name="Kyrpides N.C."/>
            <person name="Shapiro N."/>
            <person name="Eloe-Fadrosh E.A."/>
            <person name="Pietrasiak N."/>
        </authorList>
    </citation>
    <scope>NUCLEOTIDE SEQUENCE</scope>
    <source>
        <strain evidence="3">HA4357-MV3</strain>
    </source>
</reference>
<dbReference type="Pfam" id="PF17994">
    <property type="entry name" value="Glft2_N"/>
    <property type="match status" value="1"/>
</dbReference>
<dbReference type="InterPro" id="IPR001173">
    <property type="entry name" value="Glyco_trans_2-like"/>
</dbReference>
<comment type="caution">
    <text evidence="3">The sequence shown here is derived from an EMBL/GenBank/DDBJ whole genome shotgun (WGS) entry which is preliminary data.</text>
</comment>
<dbReference type="Gene3D" id="3.90.550.60">
    <property type="match status" value="1"/>
</dbReference>
<gene>
    <name evidence="3" type="ORF">KME28_11860</name>
</gene>
<dbReference type="Pfam" id="PF00535">
    <property type="entry name" value="Glycos_transf_2"/>
    <property type="match status" value="1"/>
</dbReference>
<feature type="domain" description="Galactofuranosyltransferase GlfT2 N-terminal" evidence="2">
    <location>
        <begin position="5"/>
        <end position="134"/>
    </location>
</feature>
<dbReference type="AlphaFoldDB" id="A0A9E3H7V9"/>
<feature type="domain" description="Glycosyltransferase 2-like" evidence="1">
    <location>
        <begin position="157"/>
        <end position="271"/>
    </location>
</feature>
<dbReference type="EC" id="2.4.-.-" evidence="3"/>
<evidence type="ECO:0000313" key="3">
    <source>
        <dbReference type="EMBL" id="MBW4432398.1"/>
    </source>
</evidence>
<protein>
    <submittedName>
        <fullName evidence="3">Glycosyltransferase</fullName>
        <ecNumber evidence="3">2.4.-.-</ecNumber>
    </submittedName>
</protein>
<keyword evidence="3" id="KW-0328">Glycosyltransferase</keyword>
<dbReference type="GO" id="GO:0016757">
    <property type="term" value="F:glycosyltransferase activity"/>
    <property type="evidence" value="ECO:0007669"/>
    <property type="project" value="UniProtKB-KW"/>
</dbReference>
<evidence type="ECO:0000259" key="2">
    <source>
        <dbReference type="Pfam" id="PF17994"/>
    </source>
</evidence>
<sequence length="610" mass="71507">MNIVSRVQFPKTAEISDLYFKLSNDVSINFKEDKKQFILHKDTIISLNTYFNSLYEKYYTKYTYINSLYYLLRLEGNFEVFAYRETSEAITREVIFNQSFKDCKISDYAKFCLPKLKHDQEAGRIYLEITCLSQQGLFTEGLVVTEQEKHRDVSLAIITCTFKKEVYVKKTVNTILQDNLLQYKHFKIFVVDNGVTLNTSDFKDYKFKLIYNRNVGGSGGFTKGLIEALQEDIYTHFLFMDDDIEIDSEAIYRLFSLYEYAKKDFAVAGSMLDLYKKHILYEAGAIYNKSIDDEGNIKQDKFTGYPLKHNLDLRNTITLTSLLLEDNIDYGGFWFFAFPKEIVERIGLLLPLFIKIDDMEFGLRINEHFDNGIVAFPSIAVWHEPFYAKRPIWDSYYHIRNHLITNSIHSSLEYVKTVKIFTQSILYSLCIFDYNSAQMVIKGFEDYMQGPNFITNNYPEILHSKIYELSKSYKNQTILVNSVLRSEFYQVTKAGTFQKIVTLLTLNGHLVPQFIIADESVIIRVSVKEEERDSICKGLAKKRIIYVIDENPNSYQYEFDQKAGLNILFTWFNSAIRSCLRWSSVSAEWKKAFNDLTSMQFWQEYLELQK</sequence>
<evidence type="ECO:0000259" key="1">
    <source>
        <dbReference type="Pfam" id="PF00535"/>
    </source>
</evidence>
<reference evidence="3" key="1">
    <citation type="submission" date="2021-05" db="EMBL/GenBank/DDBJ databases">
        <authorList>
            <person name="Pietrasiak N."/>
            <person name="Ward R."/>
            <person name="Stajich J.E."/>
            <person name="Kurbessoian T."/>
        </authorList>
    </citation>
    <scope>NUCLEOTIDE SEQUENCE</scope>
    <source>
        <strain evidence="3">HA4357-MV3</strain>
    </source>
</reference>
<dbReference type="EMBL" id="JAHHHW010000085">
    <property type="protein sequence ID" value="MBW4432398.1"/>
    <property type="molecule type" value="Genomic_DNA"/>
</dbReference>
<dbReference type="InterPro" id="IPR040492">
    <property type="entry name" value="GlfT2_N"/>
</dbReference>
<dbReference type="SUPFAM" id="SSF53448">
    <property type="entry name" value="Nucleotide-diphospho-sugar transferases"/>
    <property type="match status" value="1"/>
</dbReference>
<proteinExistence type="predicted"/>
<evidence type="ECO:0000313" key="4">
    <source>
        <dbReference type="Proteomes" id="UP000813215"/>
    </source>
</evidence>
<organism evidence="3 4">
    <name type="scientific">Pelatocladus maniniholoensis HA4357-MV3</name>
    <dbReference type="NCBI Taxonomy" id="1117104"/>
    <lineage>
        <taxon>Bacteria</taxon>
        <taxon>Bacillati</taxon>
        <taxon>Cyanobacteriota</taxon>
        <taxon>Cyanophyceae</taxon>
        <taxon>Nostocales</taxon>
        <taxon>Nostocaceae</taxon>
        <taxon>Pelatocladus</taxon>
    </lineage>
</organism>
<dbReference type="InterPro" id="IPR029044">
    <property type="entry name" value="Nucleotide-diphossugar_trans"/>
</dbReference>
<name>A0A9E3H7V9_9NOST</name>
<keyword evidence="3" id="KW-0808">Transferase</keyword>
<accession>A0A9E3H7V9</accession>
<dbReference type="Proteomes" id="UP000813215">
    <property type="component" value="Unassembled WGS sequence"/>
</dbReference>